<reference evidence="1 2" key="1">
    <citation type="journal article" date="2016" name="ISME J.">
        <title>Chasing the elusive Euryarchaeota class WSA2: genomes reveal a uniquely fastidious methyl-reducing methanogen.</title>
        <authorList>
            <person name="Nobu M.K."/>
            <person name="Narihiro T."/>
            <person name="Kuroda K."/>
            <person name="Mei R."/>
            <person name="Liu W.T."/>
        </authorList>
    </citation>
    <scope>NUCLEOTIDE SEQUENCE [LARGE SCALE GENOMIC DNA]</scope>
    <source>
        <strain evidence="1">U1lsi0528_Bin055</strain>
    </source>
</reference>
<name>A0A150IY52_9EURY</name>
<dbReference type="AlphaFoldDB" id="A0A150IY52"/>
<evidence type="ECO:0008006" key="3">
    <source>
        <dbReference type="Google" id="ProtNLM"/>
    </source>
</evidence>
<comment type="caution">
    <text evidence="1">The sequence shown here is derived from an EMBL/GenBank/DDBJ whole genome shotgun (WGS) entry which is preliminary data.</text>
</comment>
<evidence type="ECO:0000313" key="2">
    <source>
        <dbReference type="Proteomes" id="UP000075398"/>
    </source>
</evidence>
<sequence length="203" mass="24188">MILRRFILLPTLLDILETNVITFSNPIYWEDKNDSEILQSYKRKKHLKTLFALCFTKDTETIYQWKAFSDNASGCYIKVSLDKLISIIGKTKNIRHGEVKYIQIAELKKKLSKIDQIPFSKRYPYRNEAEYRFIYESTNSEKSFSLNLLPEDIISITFNQKMNDHTFESIKTLMKEKYKVSRVYRTTIYKNDKWLNYINGICT</sequence>
<proteinExistence type="predicted"/>
<evidence type="ECO:0000313" key="1">
    <source>
        <dbReference type="EMBL" id="KYC49845.1"/>
    </source>
</evidence>
<organism evidence="1 2">
    <name type="scientific">Candidatus Methanofastidiosum methylothiophilum</name>
    <dbReference type="NCBI Taxonomy" id="1705564"/>
    <lineage>
        <taxon>Archaea</taxon>
        <taxon>Methanobacteriati</taxon>
        <taxon>Methanobacteriota</taxon>
        <taxon>Stenosarchaea group</taxon>
        <taxon>Candidatus Methanofastidiosia</taxon>
        <taxon>Candidatus Methanofastidiosales</taxon>
        <taxon>Candidatus Methanofastidiosaceae</taxon>
        <taxon>Candidatus Methanofastidiosum</taxon>
    </lineage>
</organism>
<protein>
    <recommendedName>
        <fullName evidence="3">DUF2971 domain-containing protein</fullName>
    </recommendedName>
</protein>
<dbReference type="EMBL" id="LNGC01000085">
    <property type="protein sequence ID" value="KYC49845.1"/>
    <property type="molecule type" value="Genomic_DNA"/>
</dbReference>
<gene>
    <name evidence="1" type="ORF">AMQ22_01560</name>
</gene>
<accession>A0A150IY52</accession>
<dbReference type="Proteomes" id="UP000075398">
    <property type="component" value="Unassembled WGS sequence"/>
</dbReference>